<keyword evidence="4" id="KW-1185">Reference proteome</keyword>
<feature type="transmembrane region" description="Helical" evidence="1">
    <location>
        <begin position="12"/>
        <end position="34"/>
    </location>
</feature>
<dbReference type="EMBL" id="NHOC01000004">
    <property type="protein sequence ID" value="OUM20915.1"/>
    <property type="molecule type" value="Genomic_DNA"/>
</dbReference>
<feature type="transmembrane region" description="Helical" evidence="1">
    <location>
        <begin position="81"/>
        <end position="99"/>
    </location>
</feature>
<protein>
    <recommendedName>
        <fullName evidence="2">CAAX prenyl protease 2/Lysostaphin resistance protein A-like domain-containing protein</fullName>
    </recommendedName>
</protein>
<keyword evidence="1" id="KW-0812">Transmembrane</keyword>
<dbReference type="GO" id="GO:0004175">
    <property type="term" value="F:endopeptidase activity"/>
    <property type="evidence" value="ECO:0007669"/>
    <property type="project" value="UniProtKB-ARBA"/>
</dbReference>
<reference evidence="3 4" key="1">
    <citation type="submission" date="2017-05" db="EMBL/GenBank/DDBJ databases">
        <title>Butyricicoccus porcorum sp. nov. a butyrate-producing bacterium from the swine intestinal tract.</title>
        <authorList>
            <person name="Trachsel J."/>
            <person name="Humphrey S."/>
            <person name="Allen H.K."/>
        </authorList>
    </citation>
    <scope>NUCLEOTIDE SEQUENCE [LARGE SCALE GENOMIC DNA]</scope>
    <source>
        <strain evidence="3">BB10</strain>
    </source>
</reference>
<name>A0A252F568_9FIRM</name>
<keyword evidence="1" id="KW-0472">Membrane</keyword>
<feature type="transmembrane region" description="Helical" evidence="1">
    <location>
        <begin position="168"/>
        <end position="186"/>
    </location>
</feature>
<dbReference type="PANTHER" id="PTHR36435">
    <property type="entry name" value="SLR1288 PROTEIN"/>
    <property type="match status" value="1"/>
</dbReference>
<feature type="transmembrane region" description="Helical" evidence="1">
    <location>
        <begin position="105"/>
        <end position="126"/>
    </location>
</feature>
<feature type="domain" description="CAAX prenyl protease 2/Lysostaphin resistance protein A-like" evidence="2">
    <location>
        <begin position="107"/>
        <end position="203"/>
    </location>
</feature>
<dbReference type="InterPro" id="IPR003675">
    <property type="entry name" value="Rce1/LyrA-like_dom"/>
</dbReference>
<dbReference type="AlphaFoldDB" id="A0A252F568"/>
<evidence type="ECO:0000256" key="1">
    <source>
        <dbReference type="SAM" id="Phobius"/>
    </source>
</evidence>
<accession>A0A252F568</accession>
<dbReference type="Pfam" id="PF02517">
    <property type="entry name" value="Rce1-like"/>
    <property type="match status" value="1"/>
</dbReference>
<feature type="transmembrane region" description="Helical" evidence="1">
    <location>
        <begin position="138"/>
        <end position="156"/>
    </location>
</feature>
<comment type="caution">
    <text evidence="3">The sequence shown here is derived from an EMBL/GenBank/DDBJ whole genome shotgun (WGS) entry which is preliminary data.</text>
</comment>
<dbReference type="InterPro" id="IPR052710">
    <property type="entry name" value="CAAX_protease"/>
</dbReference>
<evidence type="ECO:0000313" key="4">
    <source>
        <dbReference type="Proteomes" id="UP000194903"/>
    </source>
</evidence>
<dbReference type="RefSeq" id="WP_087018309.1">
    <property type="nucleotide sequence ID" value="NZ_CP178353.1"/>
</dbReference>
<dbReference type="OrthoDB" id="1437285at2"/>
<gene>
    <name evidence="3" type="ORF">CBW42_04830</name>
</gene>
<feature type="transmembrane region" description="Helical" evidence="1">
    <location>
        <begin position="40"/>
        <end position="60"/>
    </location>
</feature>
<organism evidence="3 4">
    <name type="scientific">Butyricicoccus porcorum</name>
    <dbReference type="NCBI Taxonomy" id="1945634"/>
    <lineage>
        <taxon>Bacteria</taxon>
        <taxon>Bacillati</taxon>
        <taxon>Bacillota</taxon>
        <taxon>Clostridia</taxon>
        <taxon>Eubacteriales</taxon>
        <taxon>Butyricicoccaceae</taxon>
        <taxon>Butyricicoccus</taxon>
    </lineage>
</organism>
<evidence type="ECO:0000259" key="2">
    <source>
        <dbReference type="Pfam" id="PF02517"/>
    </source>
</evidence>
<dbReference type="Proteomes" id="UP000194903">
    <property type="component" value="Unassembled WGS sequence"/>
</dbReference>
<keyword evidence="1" id="KW-1133">Transmembrane helix</keyword>
<sequence>MERKDGIVLKTAGAMLVLLLFFFAQGAIVVITGIEGIRSALIRGAVIWGLVIITLANSIIRYKGISKLGFRSAEKGAAKRMLYFSPLLLIALSPFAAGINFNGGAALILANLFLTLGIGMAEEIFFRGIICGLWLGRGVGKAMMLSSVLFGFSHILNLAGGADFVETILQICFALVYGMIFALIFAESGSLLPCVLLHALHDFCAFISGEGSAQFEIILGAVQFIVLLVYFLYLFRIIARKREPAMKGR</sequence>
<feature type="transmembrane region" description="Helical" evidence="1">
    <location>
        <begin position="191"/>
        <end position="209"/>
    </location>
</feature>
<proteinExistence type="predicted"/>
<dbReference type="PANTHER" id="PTHR36435:SF1">
    <property type="entry name" value="CAAX AMINO TERMINAL PROTEASE FAMILY PROTEIN"/>
    <property type="match status" value="1"/>
</dbReference>
<feature type="transmembrane region" description="Helical" evidence="1">
    <location>
        <begin position="215"/>
        <end position="239"/>
    </location>
</feature>
<dbReference type="GO" id="GO:0080120">
    <property type="term" value="P:CAAX-box protein maturation"/>
    <property type="evidence" value="ECO:0007669"/>
    <property type="project" value="UniProtKB-ARBA"/>
</dbReference>
<evidence type="ECO:0000313" key="3">
    <source>
        <dbReference type="EMBL" id="OUM20915.1"/>
    </source>
</evidence>